<dbReference type="RefSeq" id="WP_209884518.1">
    <property type="nucleotide sequence ID" value="NZ_JAGGMR010000001.1"/>
</dbReference>
<feature type="transmembrane region" description="Helical" evidence="1">
    <location>
        <begin position="329"/>
        <end position="348"/>
    </location>
</feature>
<name>A0ABS4Q9E9_9NOCA</name>
<proteinExistence type="predicted"/>
<keyword evidence="3" id="KW-1185">Reference proteome</keyword>
<keyword evidence="1" id="KW-0812">Transmembrane</keyword>
<feature type="transmembrane region" description="Helical" evidence="1">
    <location>
        <begin position="354"/>
        <end position="373"/>
    </location>
</feature>
<reference evidence="2 3" key="1">
    <citation type="submission" date="2021-03" db="EMBL/GenBank/DDBJ databases">
        <title>Sequencing the genomes of 1000 actinobacteria strains.</title>
        <authorList>
            <person name="Klenk H.-P."/>
        </authorList>
    </citation>
    <scope>NUCLEOTIDE SEQUENCE [LARGE SCALE GENOMIC DNA]</scope>
    <source>
        <strain evidence="2 3">DSM 45516</strain>
    </source>
</reference>
<accession>A0ABS4Q9E9</accession>
<feature type="transmembrane region" description="Helical" evidence="1">
    <location>
        <begin position="293"/>
        <end position="317"/>
    </location>
</feature>
<gene>
    <name evidence="2" type="ORF">BJ987_000635</name>
</gene>
<evidence type="ECO:0000256" key="1">
    <source>
        <dbReference type="SAM" id="Phobius"/>
    </source>
</evidence>
<dbReference type="Proteomes" id="UP001519325">
    <property type="component" value="Unassembled WGS sequence"/>
</dbReference>
<dbReference type="EMBL" id="JAGGMR010000001">
    <property type="protein sequence ID" value="MBP2187734.1"/>
    <property type="molecule type" value="Genomic_DNA"/>
</dbReference>
<protein>
    <submittedName>
        <fullName evidence="2">Uncharacterized protein</fullName>
    </submittedName>
</protein>
<keyword evidence="1" id="KW-1133">Transmembrane helix</keyword>
<keyword evidence="1" id="KW-0472">Membrane</keyword>
<sequence length="420" mass="43083">MTAAAITVATAPAYAAPPITGPTSIDCPPLADWGNPGEPIPPRPPECGENDWELLPGIRMRSDAYNRVSTIYGPDGSVTFVGSEHFQVRDRAGTVLLGEQGQDLHHLPFGHEVPPPLPQVLPEESPHDRAVREGLSRVQVSPLPGWDYTGDLSDNSAFLTTPMGSVTVQAPGTGPDPDHLMPGPGGERRWQPINNFQVLDAQGRYVLGNTLTLGAPMAIWPNAAVPCPPGTVPVSQLTRENLEAALTADELPPPICQVPATVPLSGNQEIDDDPAVQRQKDINDAYSAVATQFGLAVSIGGLIGGAAGLSVGCLIGLFGGAGAGSLSSIPGIAAGTLGGCLAGAALLGTIGTTAGALILGVPVGIASGINAYNTLKLQGDVARTVAVSGLSEQLAPVFPWLAEQSGQAQTLELPAPLPEI</sequence>
<comment type="caution">
    <text evidence="2">The sequence shown here is derived from an EMBL/GenBank/DDBJ whole genome shotgun (WGS) entry which is preliminary data.</text>
</comment>
<organism evidence="2 3">
    <name type="scientific">Nocardia goodfellowii</name>
    <dbReference type="NCBI Taxonomy" id="882446"/>
    <lineage>
        <taxon>Bacteria</taxon>
        <taxon>Bacillati</taxon>
        <taxon>Actinomycetota</taxon>
        <taxon>Actinomycetes</taxon>
        <taxon>Mycobacteriales</taxon>
        <taxon>Nocardiaceae</taxon>
        <taxon>Nocardia</taxon>
    </lineage>
</organism>
<evidence type="ECO:0000313" key="3">
    <source>
        <dbReference type="Proteomes" id="UP001519325"/>
    </source>
</evidence>
<evidence type="ECO:0000313" key="2">
    <source>
        <dbReference type="EMBL" id="MBP2187734.1"/>
    </source>
</evidence>